<feature type="signal peptide" evidence="3">
    <location>
        <begin position="1"/>
        <end position="30"/>
    </location>
</feature>
<feature type="chain" id="PRO_5017645524" evidence="3">
    <location>
        <begin position="31"/>
        <end position="1015"/>
    </location>
</feature>
<evidence type="ECO:0000313" key="5">
    <source>
        <dbReference type="Proteomes" id="UP000260758"/>
    </source>
</evidence>
<feature type="transmembrane region" description="Helical" evidence="2">
    <location>
        <begin position="989"/>
        <end position="1007"/>
    </location>
</feature>
<dbReference type="InterPro" id="IPR008964">
    <property type="entry name" value="Invasin/intimin_cell_adhesion"/>
</dbReference>
<evidence type="ECO:0000256" key="3">
    <source>
        <dbReference type="SAM" id="SignalP"/>
    </source>
</evidence>
<keyword evidence="2" id="KW-0472">Membrane</keyword>
<feature type="compositionally biased region" description="Low complexity" evidence="1">
    <location>
        <begin position="933"/>
        <end position="966"/>
    </location>
</feature>
<feature type="region of interest" description="Disordered" evidence="1">
    <location>
        <begin position="920"/>
        <end position="971"/>
    </location>
</feature>
<keyword evidence="2" id="KW-1133">Transmembrane helix</keyword>
<comment type="caution">
    <text evidence="4">The sequence shown here is derived from an EMBL/GenBank/DDBJ whole genome shotgun (WGS) entry which is preliminary data.</text>
</comment>
<proteinExistence type="predicted"/>
<dbReference type="Proteomes" id="UP000260758">
    <property type="component" value="Unassembled WGS sequence"/>
</dbReference>
<dbReference type="RefSeq" id="WP_117718126.1">
    <property type="nucleotide sequence ID" value="NZ_QSTP01000001.1"/>
</dbReference>
<evidence type="ECO:0000256" key="2">
    <source>
        <dbReference type="SAM" id="Phobius"/>
    </source>
</evidence>
<sequence length="1015" mass="114708">MIKNKLIRSLSALMISAMVLTSGVPVNVLADVNTDKDHVHTYDEIWHTNPNAHWHNFTCGCFTKYDLTTNPTYTLHDWDMDNATVVAPTDSSRGYTLAKCKTCGCSGKINYTSHLGKHKWVKFYTANENGEKYDYYKCSIDGCYEIKKENKSIPLKNVLTYEPTSGDYNFGVNLYIDITENLSDYGWDAVCYNVQEDGNAIYSGYLTNEGGNNSFQKTLGVESESHVYKLTIYPVIKNGGNYIPVEDVADKTITESYNTSLKENHTWEVKHDDNGHWKEAVCHPSVTKDYEAHTFEVDNDTYKEATCYQDGYAKYTCSFCGYEKEVITPKVDHDFSERESINGHEVAVCYYCGKKKCLGKHDANWVVTKEPTDTEDGVREKICTICGEILDTQTFKKDEDIELETPLVKIHNGNLTKTFGHFIFKLNTTVNNNATIIYSSSNPNVATIDENGIVTIQGVGTTVLTAKVNAILGWKEGYDSITLTVESDKLNHKHNFATDWSCDSTYHWHKCLADNCDGTIADKGEHKVSDWIIDSNPTTTKKGSRHKECLVCGYVTEKESIPVIKPTHTHHWANEWTSDKNYHWHKCTEDGCDGSVKDKTKHIPSDWIIDKPATEFSSGKRHIECTVCGHIMHTAIDLPIIPIHTIDSKWSSDNNYHWHKCLDSGCNYISDKEEHKPIYITESKVGTYTDGVVIKKCSVCGKELDKYTSYGFFTKSHYEKIKEKIKECEEKGTTLYLNHGSLNKNDYIPKEFLEVIKGHDVDVELSINTDAISSEILENSINIRFNGKDIKNPQDIYPGSKLTKAINFDDAKEKVEETLKTIVTKDNALDYALLLSAIKPSKLMYFSINNTTDFDFPIEYQLRYFYQDTDKYISLFHINNDGKLEFVKEIKNDADTGSWFTLTKTGSYVALASATPIKDAKIDTNPTTPDKPSTPNTPINPSTNNTSTLDNTINSNSNNNETITKTSTDENNNVSEIKKSVKTNDSNNIWYSIIISLLGLGAIFLALKKKHSINK</sequence>
<evidence type="ECO:0000256" key="1">
    <source>
        <dbReference type="SAM" id="MobiDB-lite"/>
    </source>
</evidence>
<dbReference type="Gene3D" id="2.60.40.1080">
    <property type="match status" value="1"/>
</dbReference>
<name>A0A3E4YKU6_9FIRM</name>
<organism evidence="4 5">
    <name type="scientific">Agathobacter rectalis</name>
    <dbReference type="NCBI Taxonomy" id="39491"/>
    <lineage>
        <taxon>Bacteria</taxon>
        <taxon>Bacillati</taxon>
        <taxon>Bacillota</taxon>
        <taxon>Clostridia</taxon>
        <taxon>Lachnospirales</taxon>
        <taxon>Lachnospiraceae</taxon>
        <taxon>Agathobacter</taxon>
    </lineage>
</organism>
<protein>
    <submittedName>
        <fullName evidence="4">LPXTG cell wall anchor domain-containing protein</fullName>
    </submittedName>
</protein>
<dbReference type="AlphaFoldDB" id="A0A3E4YKU6"/>
<dbReference type="SUPFAM" id="SSF49373">
    <property type="entry name" value="Invasin/intimin cell-adhesion fragments"/>
    <property type="match status" value="1"/>
</dbReference>
<dbReference type="NCBIfam" id="TIGR01167">
    <property type="entry name" value="LPXTG_anchor"/>
    <property type="match status" value="1"/>
</dbReference>
<keyword evidence="2" id="KW-0812">Transmembrane</keyword>
<keyword evidence="3" id="KW-0732">Signal</keyword>
<evidence type="ECO:0000313" key="4">
    <source>
        <dbReference type="EMBL" id="RGM75368.1"/>
    </source>
</evidence>
<accession>A0A3E4YKU6</accession>
<gene>
    <name evidence="4" type="ORF">DXB99_02255</name>
</gene>
<reference evidence="4 5" key="1">
    <citation type="submission" date="2018-08" db="EMBL/GenBank/DDBJ databases">
        <title>A genome reference for cultivated species of the human gut microbiota.</title>
        <authorList>
            <person name="Zou Y."/>
            <person name="Xue W."/>
            <person name="Luo G."/>
        </authorList>
    </citation>
    <scope>NUCLEOTIDE SEQUENCE [LARGE SCALE GENOMIC DNA]</scope>
    <source>
        <strain evidence="4 5">OM07-13</strain>
    </source>
</reference>
<dbReference type="EMBL" id="QSTP01000001">
    <property type="protein sequence ID" value="RGM75368.1"/>
    <property type="molecule type" value="Genomic_DNA"/>
</dbReference>